<dbReference type="GO" id="GO:0003700">
    <property type="term" value="F:DNA-binding transcription factor activity"/>
    <property type="evidence" value="ECO:0007669"/>
    <property type="project" value="InterPro"/>
</dbReference>
<dbReference type="InterPro" id="IPR039422">
    <property type="entry name" value="MarR/SlyA-like"/>
</dbReference>
<dbReference type="InterPro" id="IPR036390">
    <property type="entry name" value="WH_DNA-bd_sf"/>
</dbReference>
<dbReference type="Pfam" id="PF12802">
    <property type="entry name" value="MarR_2"/>
    <property type="match status" value="1"/>
</dbReference>
<dbReference type="AlphaFoldDB" id="A0A1G9W9B0"/>
<dbReference type="GO" id="GO:0006950">
    <property type="term" value="P:response to stress"/>
    <property type="evidence" value="ECO:0007669"/>
    <property type="project" value="TreeGrafter"/>
</dbReference>
<evidence type="ECO:0000259" key="1">
    <source>
        <dbReference type="PROSITE" id="PS50995"/>
    </source>
</evidence>
<dbReference type="RefSeq" id="WP_176930091.1">
    <property type="nucleotide sequence ID" value="NZ_FNIE01000001.1"/>
</dbReference>
<dbReference type="GO" id="GO:0003677">
    <property type="term" value="F:DNA binding"/>
    <property type="evidence" value="ECO:0007669"/>
    <property type="project" value="UniProtKB-KW"/>
</dbReference>
<dbReference type="EMBL" id="FNIE01000001">
    <property type="protein sequence ID" value="SDM80811.1"/>
    <property type="molecule type" value="Genomic_DNA"/>
</dbReference>
<dbReference type="InterPro" id="IPR000835">
    <property type="entry name" value="HTH_MarR-typ"/>
</dbReference>
<dbReference type="Proteomes" id="UP000199341">
    <property type="component" value="Unassembled WGS sequence"/>
</dbReference>
<dbReference type="InterPro" id="IPR036388">
    <property type="entry name" value="WH-like_DNA-bd_sf"/>
</dbReference>
<name>A0A1G9W9B0_9ACTN</name>
<keyword evidence="3" id="KW-1185">Reference proteome</keyword>
<dbReference type="STRING" id="310781.SAMN05216259_101553"/>
<evidence type="ECO:0000313" key="3">
    <source>
        <dbReference type="Proteomes" id="UP000199341"/>
    </source>
</evidence>
<reference evidence="2 3" key="1">
    <citation type="submission" date="2016-10" db="EMBL/GenBank/DDBJ databases">
        <authorList>
            <person name="de Groot N.N."/>
        </authorList>
    </citation>
    <scope>NUCLEOTIDE SEQUENCE [LARGE SCALE GENOMIC DNA]</scope>
    <source>
        <strain evidence="2 3">CGMCC 4.2022</strain>
    </source>
</reference>
<dbReference type="PANTHER" id="PTHR33164">
    <property type="entry name" value="TRANSCRIPTIONAL REGULATOR, MARR FAMILY"/>
    <property type="match status" value="1"/>
</dbReference>
<dbReference type="PROSITE" id="PS50995">
    <property type="entry name" value="HTH_MARR_2"/>
    <property type="match status" value="1"/>
</dbReference>
<dbReference type="PRINTS" id="PR00598">
    <property type="entry name" value="HTHMARR"/>
</dbReference>
<dbReference type="SMART" id="SM00347">
    <property type="entry name" value="HTH_MARR"/>
    <property type="match status" value="1"/>
</dbReference>
<keyword evidence="2" id="KW-0238">DNA-binding</keyword>
<dbReference type="PANTHER" id="PTHR33164:SF43">
    <property type="entry name" value="HTH-TYPE TRANSCRIPTIONAL REPRESSOR YETL"/>
    <property type="match status" value="1"/>
</dbReference>
<accession>A0A1G9W9B0</accession>
<evidence type="ECO:0000313" key="2">
    <source>
        <dbReference type="EMBL" id="SDM80811.1"/>
    </source>
</evidence>
<organism evidence="2 3">
    <name type="scientific">Actinacidiphila guanduensis</name>
    <dbReference type="NCBI Taxonomy" id="310781"/>
    <lineage>
        <taxon>Bacteria</taxon>
        <taxon>Bacillati</taxon>
        <taxon>Actinomycetota</taxon>
        <taxon>Actinomycetes</taxon>
        <taxon>Kitasatosporales</taxon>
        <taxon>Streptomycetaceae</taxon>
        <taxon>Actinacidiphila</taxon>
    </lineage>
</organism>
<proteinExistence type="predicted"/>
<feature type="domain" description="HTH marR-type" evidence="1">
    <location>
        <begin position="13"/>
        <end position="145"/>
    </location>
</feature>
<dbReference type="SUPFAM" id="SSF46785">
    <property type="entry name" value="Winged helix' DNA-binding domain"/>
    <property type="match status" value="1"/>
</dbReference>
<sequence>MSQPPDVIPEQALQRVGWALRRADLTLQSAKEPALRAVGLSTASYSLLMHVHVYPGLNGAELGRRLGVSTQAVALLVTKLEAGGLVERRAHPRHRNIQELYLTDEGHRTLQAAYRHVGTIEDKITDALGPEEAQHLRDLLDTVMAALADTE</sequence>
<protein>
    <submittedName>
        <fullName evidence="2">DNA-binding transcriptional regulator, MarR family</fullName>
    </submittedName>
</protein>
<gene>
    <name evidence="2" type="ORF">SAMN05216259_101553</name>
</gene>
<dbReference type="Gene3D" id="1.10.10.10">
    <property type="entry name" value="Winged helix-like DNA-binding domain superfamily/Winged helix DNA-binding domain"/>
    <property type="match status" value="1"/>
</dbReference>